<keyword evidence="1" id="KW-0812">Transmembrane</keyword>
<keyword evidence="1" id="KW-0472">Membrane</keyword>
<evidence type="ECO:0000313" key="3">
    <source>
        <dbReference type="EMBL" id="AUR00014.1"/>
    </source>
</evidence>
<organism evidence="3 4">
    <name type="scientific">Phaeobacter inhibens</name>
    <dbReference type="NCBI Taxonomy" id="221822"/>
    <lineage>
        <taxon>Bacteria</taxon>
        <taxon>Pseudomonadati</taxon>
        <taxon>Pseudomonadota</taxon>
        <taxon>Alphaproteobacteria</taxon>
        <taxon>Rhodobacterales</taxon>
        <taxon>Roseobacteraceae</taxon>
        <taxon>Phaeobacter</taxon>
    </lineage>
</organism>
<accession>A0A2I7H0L3</accession>
<dbReference type="EMBL" id="CP010725">
    <property type="protein sequence ID" value="AUR00014.1"/>
    <property type="molecule type" value="Genomic_DNA"/>
</dbReference>
<dbReference type="AlphaFoldDB" id="A0A2I7H0L3"/>
<name>A0A2I7H0L3_9RHOB</name>
<evidence type="ECO:0000313" key="5">
    <source>
        <dbReference type="Proteomes" id="UP000236536"/>
    </source>
</evidence>
<evidence type="ECO:0000256" key="1">
    <source>
        <dbReference type="SAM" id="Phobius"/>
    </source>
</evidence>
<keyword evidence="5" id="KW-1185">Reference proteome</keyword>
<feature type="transmembrane region" description="Helical" evidence="1">
    <location>
        <begin position="30"/>
        <end position="52"/>
    </location>
</feature>
<dbReference type="Proteomes" id="UP000236536">
    <property type="component" value="Chromosome"/>
</dbReference>
<proteinExistence type="predicted"/>
<reference evidence="3 4" key="1">
    <citation type="journal article" date="2017" name="Front. Microbiol.">
        <title>Phaeobacter piscinae sp. nov., a species of the Roseobacter group and potential aquaculture probiont.</title>
        <authorList>
            <person name="Sonnenschein E.C."/>
            <person name="Phippen C.B.W."/>
            <person name="Nielsen K.F."/>
            <person name="Mateiu R.V."/>
            <person name="Melchiorsen J."/>
            <person name="Gram L."/>
            <person name="Overmann J."/>
            <person name="Freese H.M."/>
        </authorList>
    </citation>
    <scope>NUCLEOTIDE SEQUENCE [LARGE SCALE GENOMIC DNA]</scope>
    <source>
        <strain evidence="3 4">P88</strain>
    </source>
</reference>
<dbReference type="EMBL" id="CP010705">
    <property type="protein sequence ID" value="AUQ93508.1"/>
    <property type="molecule type" value="Genomic_DNA"/>
</dbReference>
<protein>
    <submittedName>
        <fullName evidence="3">Uncharacterized protein</fullName>
    </submittedName>
</protein>
<dbReference type="Proteomes" id="UP000236447">
    <property type="component" value="Chromosome"/>
</dbReference>
<sequence>MAWLAMLTSAGVTMLITVLGHVAYDLPIWGLFLLYSGLGGLLGLGLTLCLMIKSGGFSRKMTAPNSQD</sequence>
<reference evidence="4 5" key="2">
    <citation type="journal article" date="2017" name="Genome Biol. Evol.">
        <title>Trajectories and Drivers of Genome Evolution in Surface-Associated Marine Phaeobacter.</title>
        <authorList>
            <person name="Freese H.M."/>
            <person name="Sikorski J."/>
            <person name="Bunk B."/>
            <person name="Scheuner C."/>
            <person name="Meier-Kolthoff J.P."/>
            <person name="Sproer C."/>
            <person name="Gram L."/>
            <person name="Overmann J."/>
        </authorList>
    </citation>
    <scope>NUCLEOTIDE SEQUENCE [LARGE SCALE GENOMIC DNA]</scope>
    <source>
        <strain evidence="2 5">P66</strain>
        <strain evidence="3 4">P88</strain>
    </source>
</reference>
<evidence type="ECO:0000313" key="4">
    <source>
        <dbReference type="Proteomes" id="UP000236447"/>
    </source>
</evidence>
<gene>
    <name evidence="2" type="ORF">PhaeoP66_00693</name>
    <name evidence="3" type="ORF">PhaeoP88_02670</name>
</gene>
<reference evidence="2 5" key="3">
    <citation type="journal article" date="2017" name="Int. J. Syst. Evol. Microbiol.">
        <title>Adaptation of Surface-Associated Bacteria to the Open Ocean: A Genomically Distinct Subpopulation of Phaeobacter gallaeciensis Colonizes Pacific Mesozooplankton.</title>
        <authorList>
            <person name="Freese H.M."/>
            <person name="Methner A."/>
            <person name="Overmann J."/>
        </authorList>
    </citation>
    <scope>NUCLEOTIDE SEQUENCE [LARGE SCALE GENOMIC DNA]</scope>
    <source>
        <strain evidence="2 5">P66</strain>
    </source>
</reference>
<keyword evidence="1" id="KW-1133">Transmembrane helix</keyword>
<evidence type="ECO:0000313" key="2">
    <source>
        <dbReference type="EMBL" id="AUQ93508.1"/>
    </source>
</evidence>